<reference evidence="3 4" key="1">
    <citation type="submission" date="2019-09" db="EMBL/GenBank/DDBJ databases">
        <authorList>
            <person name="Kevbrin V."/>
            <person name="Grouzdev D.S."/>
        </authorList>
    </citation>
    <scope>NUCLEOTIDE SEQUENCE [LARGE SCALE GENOMIC DNA]</scope>
    <source>
        <strain evidence="3 4">G-192</strain>
    </source>
</reference>
<dbReference type="Proteomes" id="UP000325122">
    <property type="component" value="Unassembled WGS sequence"/>
</dbReference>
<evidence type="ECO:0000259" key="2">
    <source>
        <dbReference type="Pfam" id="PF25917"/>
    </source>
</evidence>
<dbReference type="Gene3D" id="1.10.287.470">
    <property type="entry name" value="Helix hairpin bin"/>
    <property type="match status" value="1"/>
</dbReference>
<comment type="caution">
    <text evidence="3">The sequence shown here is derived from an EMBL/GenBank/DDBJ whole genome shotgun (WGS) entry which is preliminary data.</text>
</comment>
<evidence type="ECO:0000313" key="4">
    <source>
        <dbReference type="Proteomes" id="UP000325122"/>
    </source>
</evidence>
<dbReference type="AlphaFoldDB" id="A0A5M6ZAD7"/>
<dbReference type="NCBIfam" id="TIGR01730">
    <property type="entry name" value="RND_mfp"/>
    <property type="match status" value="1"/>
</dbReference>
<proteinExistence type="inferred from homology"/>
<accession>A0A5M6ZAD7</accession>
<dbReference type="InterPro" id="IPR058625">
    <property type="entry name" value="MdtA-like_BSH"/>
</dbReference>
<dbReference type="EMBL" id="VWOJ01000004">
    <property type="protein sequence ID" value="KAA5801666.1"/>
    <property type="molecule type" value="Genomic_DNA"/>
</dbReference>
<evidence type="ECO:0000256" key="1">
    <source>
        <dbReference type="ARBA" id="ARBA00009477"/>
    </source>
</evidence>
<dbReference type="InterPro" id="IPR006143">
    <property type="entry name" value="RND_pump_MFP"/>
</dbReference>
<comment type="similarity">
    <text evidence="1">Belongs to the membrane fusion protein (MFP) (TC 8.A.1) family.</text>
</comment>
<keyword evidence="4" id="KW-1185">Reference proteome</keyword>
<evidence type="ECO:0000313" key="3">
    <source>
        <dbReference type="EMBL" id="KAA5801666.1"/>
    </source>
</evidence>
<dbReference type="PANTHER" id="PTHR30469:SF15">
    <property type="entry name" value="HLYD FAMILY OF SECRETION PROTEINS"/>
    <property type="match status" value="1"/>
</dbReference>
<dbReference type="RefSeq" id="WP_150023854.1">
    <property type="nucleotide sequence ID" value="NZ_VWOJ01000004.1"/>
</dbReference>
<name>A0A5M6ZAD7_9PROT</name>
<dbReference type="Gene3D" id="2.40.420.20">
    <property type="match status" value="1"/>
</dbReference>
<dbReference type="Gene3D" id="2.40.50.100">
    <property type="match status" value="1"/>
</dbReference>
<dbReference type="PANTHER" id="PTHR30469">
    <property type="entry name" value="MULTIDRUG RESISTANCE PROTEIN MDTA"/>
    <property type="match status" value="1"/>
</dbReference>
<protein>
    <submittedName>
        <fullName evidence="3">Efflux RND transporter periplasmic adaptor subunit</fullName>
    </submittedName>
</protein>
<gene>
    <name evidence="3" type="ORF">F1654_12320</name>
</gene>
<dbReference type="GO" id="GO:0015562">
    <property type="term" value="F:efflux transmembrane transporter activity"/>
    <property type="evidence" value="ECO:0007669"/>
    <property type="project" value="TreeGrafter"/>
</dbReference>
<dbReference type="GO" id="GO:1990281">
    <property type="term" value="C:efflux pump complex"/>
    <property type="evidence" value="ECO:0007669"/>
    <property type="project" value="TreeGrafter"/>
</dbReference>
<feature type="domain" description="Multidrug resistance protein MdtA-like barrel-sandwich hybrid" evidence="2">
    <location>
        <begin position="89"/>
        <end position="214"/>
    </location>
</feature>
<dbReference type="SUPFAM" id="SSF111369">
    <property type="entry name" value="HlyD-like secretion proteins"/>
    <property type="match status" value="1"/>
</dbReference>
<organism evidence="3 4">
    <name type="scientific">Alkalicaulis satelles</name>
    <dbReference type="NCBI Taxonomy" id="2609175"/>
    <lineage>
        <taxon>Bacteria</taxon>
        <taxon>Pseudomonadati</taxon>
        <taxon>Pseudomonadota</taxon>
        <taxon>Alphaproteobacteria</taxon>
        <taxon>Maricaulales</taxon>
        <taxon>Maricaulaceae</taxon>
        <taxon>Alkalicaulis</taxon>
    </lineage>
</organism>
<dbReference type="Pfam" id="PF25917">
    <property type="entry name" value="BSH_RND"/>
    <property type="match status" value="1"/>
</dbReference>
<sequence>MAGGLTSSIRSKAGRLGLGVLAAAVLVGVAVIAVSTLRSAGAGPGQAAVAEPLPVETFTARYVSEAAMEARYPGLVSPWRMSALGFETGGRIVAIDARIGDRVSEGDVLARLDTRTLEAQVSAARAEASAAEAQAGLARVTLERQQALVDRGHVSGQRLDESAASQRAALARAAAARASAEALAVRLELSTLTAPFDGVVTARHLDEGAIAPPGAPVLTLVEDSRLEMRVSIPASEAGRLEPGRAYPVEFGSQRAEARLRTVTGVIEMEQRAVTAVFDIDGGEGASSGAVGRVRVRATLQERGFWAPVTALTEGRRGLWSMYVLIADNGAYRIEPRPVEVIHTEGDTVFVRGAVNDGDTVMAAGVNRVAPGQRVRAEGGA</sequence>